<dbReference type="Proteomes" id="UP000230423">
    <property type="component" value="Unassembled WGS sequence"/>
</dbReference>
<dbReference type="Gene3D" id="3.30.70.270">
    <property type="match status" value="1"/>
</dbReference>
<gene>
    <name evidence="1" type="ORF">TELCIR_22061</name>
</gene>
<accession>A0A2G9TEY7</accession>
<dbReference type="InterPro" id="IPR043502">
    <property type="entry name" value="DNA/RNA_pol_sf"/>
</dbReference>
<feature type="non-terminal residue" evidence="1">
    <location>
        <position position="125"/>
    </location>
</feature>
<reference evidence="1 2" key="1">
    <citation type="submission" date="2015-09" db="EMBL/GenBank/DDBJ databases">
        <title>Draft genome of the parasitic nematode Teladorsagia circumcincta isolate WARC Sus (inbred).</title>
        <authorList>
            <person name="Mitreva M."/>
        </authorList>
    </citation>
    <scope>NUCLEOTIDE SEQUENCE [LARGE SCALE GENOMIC DNA]</scope>
    <source>
        <strain evidence="1 2">S</strain>
    </source>
</reference>
<proteinExistence type="predicted"/>
<dbReference type="SUPFAM" id="SSF56672">
    <property type="entry name" value="DNA/RNA polymerases"/>
    <property type="match status" value="1"/>
</dbReference>
<sequence>MLTLADGPLELNHLFYMDDLKVYSPKWEDIVKAREGIERVAGELGLHMNPSKCAVHSLHLPRPDNTADGMEQIPVLGSNSLYKYLGAEQNTLVDMDHLWSRVREKALASARRIMLSDLTVRQKIN</sequence>
<dbReference type="OrthoDB" id="2194416at2759"/>
<dbReference type="AlphaFoldDB" id="A0A2G9TEY7"/>
<organism evidence="1 2">
    <name type="scientific">Teladorsagia circumcincta</name>
    <name type="common">Brown stomach worm</name>
    <name type="synonym">Ostertagia circumcincta</name>
    <dbReference type="NCBI Taxonomy" id="45464"/>
    <lineage>
        <taxon>Eukaryota</taxon>
        <taxon>Metazoa</taxon>
        <taxon>Ecdysozoa</taxon>
        <taxon>Nematoda</taxon>
        <taxon>Chromadorea</taxon>
        <taxon>Rhabditida</taxon>
        <taxon>Rhabditina</taxon>
        <taxon>Rhabditomorpha</taxon>
        <taxon>Strongyloidea</taxon>
        <taxon>Trichostrongylidae</taxon>
        <taxon>Teladorsagia</taxon>
    </lineage>
</organism>
<dbReference type="EMBL" id="KZ375274">
    <property type="protein sequence ID" value="PIO56539.1"/>
    <property type="molecule type" value="Genomic_DNA"/>
</dbReference>
<name>A0A2G9TEY7_TELCI</name>
<evidence type="ECO:0000313" key="1">
    <source>
        <dbReference type="EMBL" id="PIO56539.1"/>
    </source>
</evidence>
<keyword evidence="2" id="KW-1185">Reference proteome</keyword>
<protein>
    <submittedName>
        <fullName evidence="1">Uncharacterized protein</fullName>
    </submittedName>
</protein>
<evidence type="ECO:0000313" key="2">
    <source>
        <dbReference type="Proteomes" id="UP000230423"/>
    </source>
</evidence>
<dbReference type="InterPro" id="IPR043128">
    <property type="entry name" value="Rev_trsase/Diguanyl_cyclase"/>
</dbReference>